<protein>
    <submittedName>
        <fullName evidence="1">Uncharacterized protein</fullName>
    </submittedName>
</protein>
<comment type="caution">
    <text evidence="1">The sequence shown here is derived from an EMBL/GenBank/DDBJ whole genome shotgun (WGS) entry which is preliminary data.</text>
</comment>
<dbReference type="RefSeq" id="XP_067924292.1">
    <property type="nucleotide sequence ID" value="XM_068063731.1"/>
</dbReference>
<dbReference type="VEuPathDB" id="ToxoDB:CSUI_003535"/>
<dbReference type="OrthoDB" id="329659at2759"/>
<sequence length="224" mass="24607">MLFSGLPRGTPGCRHGRRILSYRLDTTCLPTHPKGLASTSCANIIACGNVSPPGPAPAQHVCHSRVSGFLFSLRALENTVPRAAIVQRRYLYWPPPRVCRSKRVKVNGDVPVGSLALLDKASGIQSGDSNPCASDFVQLPSGKKCFVFNAKRDQEGDLEPVVCFVDKQDNLLMWFNEEEILEFEKLIPRLESYYALWKAKASDTRTRSGIAAEAVTDLPSVGFD</sequence>
<gene>
    <name evidence="1" type="ORF">CSUI_003535</name>
</gene>
<reference evidence="1 2" key="1">
    <citation type="journal article" date="2017" name="Int. J. Parasitol.">
        <title>The genome of the protozoan parasite Cystoisospora suis and a reverse vaccinology approach to identify vaccine candidates.</title>
        <authorList>
            <person name="Palmieri N."/>
            <person name="Shrestha A."/>
            <person name="Ruttkowski B."/>
            <person name="Beck T."/>
            <person name="Vogl C."/>
            <person name="Tomley F."/>
            <person name="Blake D.P."/>
            <person name="Joachim A."/>
        </authorList>
    </citation>
    <scope>NUCLEOTIDE SEQUENCE [LARGE SCALE GENOMIC DNA]</scope>
    <source>
        <strain evidence="1 2">Wien I</strain>
    </source>
</reference>
<proteinExistence type="predicted"/>
<dbReference type="EMBL" id="MIGC01001594">
    <property type="protein sequence ID" value="PHJ22615.1"/>
    <property type="molecule type" value="Genomic_DNA"/>
</dbReference>
<evidence type="ECO:0000313" key="2">
    <source>
        <dbReference type="Proteomes" id="UP000221165"/>
    </source>
</evidence>
<evidence type="ECO:0000313" key="1">
    <source>
        <dbReference type="EMBL" id="PHJ22615.1"/>
    </source>
</evidence>
<dbReference type="Proteomes" id="UP000221165">
    <property type="component" value="Unassembled WGS sequence"/>
</dbReference>
<name>A0A2C6L4H8_9APIC</name>
<keyword evidence="2" id="KW-1185">Reference proteome</keyword>
<dbReference type="Pfam" id="PF23519">
    <property type="entry name" value="Microp_apicomplexa_10"/>
    <property type="match status" value="1"/>
</dbReference>
<dbReference type="GeneID" id="94426942"/>
<dbReference type="AlphaFoldDB" id="A0A2C6L4H8"/>
<dbReference type="InterPro" id="IPR056349">
    <property type="entry name" value="Microp_apicomplexa_10"/>
</dbReference>
<accession>A0A2C6L4H8</accession>
<organism evidence="1 2">
    <name type="scientific">Cystoisospora suis</name>
    <dbReference type="NCBI Taxonomy" id="483139"/>
    <lineage>
        <taxon>Eukaryota</taxon>
        <taxon>Sar</taxon>
        <taxon>Alveolata</taxon>
        <taxon>Apicomplexa</taxon>
        <taxon>Conoidasida</taxon>
        <taxon>Coccidia</taxon>
        <taxon>Eucoccidiorida</taxon>
        <taxon>Eimeriorina</taxon>
        <taxon>Sarcocystidae</taxon>
        <taxon>Cystoisospora</taxon>
    </lineage>
</organism>